<name>A0A0C2WK97_AMAMK</name>
<dbReference type="EMBL" id="KN818382">
    <property type="protein sequence ID" value="KIL57106.1"/>
    <property type="molecule type" value="Genomic_DNA"/>
</dbReference>
<accession>A0A0C2WK97</accession>
<evidence type="ECO:0000256" key="1">
    <source>
        <dbReference type="SAM" id="MobiDB-lite"/>
    </source>
</evidence>
<proteinExistence type="predicted"/>
<dbReference type="InParanoid" id="A0A0C2WK97"/>
<organism evidence="2 3">
    <name type="scientific">Amanita muscaria (strain Koide BX008)</name>
    <dbReference type="NCBI Taxonomy" id="946122"/>
    <lineage>
        <taxon>Eukaryota</taxon>
        <taxon>Fungi</taxon>
        <taxon>Dikarya</taxon>
        <taxon>Basidiomycota</taxon>
        <taxon>Agaricomycotina</taxon>
        <taxon>Agaricomycetes</taxon>
        <taxon>Agaricomycetidae</taxon>
        <taxon>Agaricales</taxon>
        <taxon>Pluteineae</taxon>
        <taxon>Amanitaceae</taxon>
        <taxon>Amanita</taxon>
    </lineage>
</organism>
<gene>
    <name evidence="2" type="ORF">M378DRAFT_181727</name>
</gene>
<dbReference type="HOGENOM" id="CLU_1578106_0_0_1"/>
<evidence type="ECO:0000313" key="3">
    <source>
        <dbReference type="Proteomes" id="UP000054549"/>
    </source>
</evidence>
<feature type="region of interest" description="Disordered" evidence="1">
    <location>
        <begin position="136"/>
        <end position="180"/>
    </location>
</feature>
<evidence type="ECO:0000313" key="2">
    <source>
        <dbReference type="EMBL" id="KIL57106.1"/>
    </source>
</evidence>
<keyword evidence="3" id="KW-1185">Reference proteome</keyword>
<feature type="compositionally biased region" description="Basic residues" evidence="1">
    <location>
        <begin position="161"/>
        <end position="170"/>
    </location>
</feature>
<protein>
    <submittedName>
        <fullName evidence="2">Uncharacterized protein</fullName>
    </submittedName>
</protein>
<reference evidence="2 3" key="1">
    <citation type="submission" date="2014-04" db="EMBL/GenBank/DDBJ databases">
        <title>Evolutionary Origins and Diversification of the Mycorrhizal Mutualists.</title>
        <authorList>
            <consortium name="DOE Joint Genome Institute"/>
            <consortium name="Mycorrhizal Genomics Consortium"/>
            <person name="Kohler A."/>
            <person name="Kuo A."/>
            <person name="Nagy L.G."/>
            <person name="Floudas D."/>
            <person name="Copeland A."/>
            <person name="Barry K.W."/>
            <person name="Cichocki N."/>
            <person name="Veneault-Fourrey C."/>
            <person name="LaButti K."/>
            <person name="Lindquist E.A."/>
            <person name="Lipzen A."/>
            <person name="Lundell T."/>
            <person name="Morin E."/>
            <person name="Murat C."/>
            <person name="Riley R."/>
            <person name="Ohm R."/>
            <person name="Sun H."/>
            <person name="Tunlid A."/>
            <person name="Henrissat B."/>
            <person name="Grigoriev I.V."/>
            <person name="Hibbett D.S."/>
            <person name="Martin F."/>
        </authorList>
    </citation>
    <scope>NUCLEOTIDE SEQUENCE [LARGE SCALE GENOMIC DNA]</scope>
    <source>
        <strain evidence="2 3">Koide BX008</strain>
    </source>
</reference>
<dbReference type="Proteomes" id="UP000054549">
    <property type="component" value="Unassembled WGS sequence"/>
</dbReference>
<feature type="compositionally biased region" description="Basic and acidic residues" evidence="1">
    <location>
        <begin position="136"/>
        <end position="152"/>
    </location>
</feature>
<sequence length="180" mass="20081">MRAPHKFTTLLLPYQTNLISDAYDFGGDCSLTTVNNLRAAAQVFHHLAATISACITPMFHDQRIGLETLAGCHKEFSPSGYTSHIKKTKKGLCISAYHYEIWQLEHPNLTDAVAEGTDTAPVHNEEDYGTTAHVLEHEEDGAHSNDEDGVRSDDDEDGKFKSRAGQRQRQHLVYQFGLKP</sequence>
<dbReference type="AlphaFoldDB" id="A0A0C2WK97"/>